<dbReference type="Proteomes" id="UP000821866">
    <property type="component" value="Chromosome 11"/>
</dbReference>
<protein>
    <recommendedName>
        <fullName evidence="3">F-box domain-containing protein</fullName>
    </recommendedName>
</protein>
<evidence type="ECO:0008006" key="3">
    <source>
        <dbReference type="Google" id="ProtNLM"/>
    </source>
</evidence>
<comment type="caution">
    <text evidence="1">The sequence shown here is derived from an EMBL/GenBank/DDBJ whole genome shotgun (WGS) entry which is preliminary data.</text>
</comment>
<sequence>MEESPFAFKGFLVERVLDHLETEELLACAEVNRLWQSVALSLLRRKLISVSVRCAPVSRVAFVCGTGLLYDTRNNCRDHYIPSYSIRGTRAVALTNVKLNDETGCVALPAIYARWRATSSQDSERAVPVSALGSSHVCVDIFCSKFARYRNIARLAGLRPSLVFLSYHADLNEDKRIRLREFLPPDSVIVYCKLELARTMYDDVLHEGIFGEFLFSADEERSSESGELPHLQLVDGAVPGPLSLPSGPSRHKAWWRPRIDGARTTPPLDIEAVLPSPSTSAAPLQFPWAHGYRQASAVGGDGGAVFRNVLPGVLVFKSLRVTEANIEGNAVTSHFVKEATEKTVQITSATVFGGMSRSQLDPFIRRLSEQFGSTDGTIAMAFPRNQDEALGELEAFERCFPSVPALANQATEFNVDGPFAPMSRLKLVLLLIKLLD</sequence>
<reference evidence="1" key="1">
    <citation type="journal article" date="2020" name="Cell">
        <title>Large-Scale Comparative Analyses of Tick Genomes Elucidate Their Genetic Diversity and Vector Capacities.</title>
        <authorList>
            <consortium name="Tick Genome and Microbiome Consortium (TIGMIC)"/>
            <person name="Jia N."/>
            <person name="Wang J."/>
            <person name="Shi W."/>
            <person name="Du L."/>
            <person name="Sun Y."/>
            <person name="Zhan W."/>
            <person name="Jiang J.F."/>
            <person name="Wang Q."/>
            <person name="Zhang B."/>
            <person name="Ji P."/>
            <person name="Bell-Sakyi L."/>
            <person name="Cui X.M."/>
            <person name="Yuan T.T."/>
            <person name="Jiang B.G."/>
            <person name="Yang W.F."/>
            <person name="Lam T.T."/>
            <person name="Chang Q.C."/>
            <person name="Ding S.J."/>
            <person name="Wang X.J."/>
            <person name="Zhu J.G."/>
            <person name="Ruan X.D."/>
            <person name="Zhao L."/>
            <person name="Wei J.T."/>
            <person name="Ye R.Z."/>
            <person name="Que T.C."/>
            <person name="Du C.H."/>
            <person name="Zhou Y.H."/>
            <person name="Cheng J.X."/>
            <person name="Dai P.F."/>
            <person name="Guo W.B."/>
            <person name="Han X.H."/>
            <person name="Huang E.J."/>
            <person name="Li L.F."/>
            <person name="Wei W."/>
            <person name="Gao Y.C."/>
            <person name="Liu J.Z."/>
            <person name="Shao H.Z."/>
            <person name="Wang X."/>
            <person name="Wang C.C."/>
            <person name="Yang T.C."/>
            <person name="Huo Q.B."/>
            <person name="Li W."/>
            <person name="Chen H.Y."/>
            <person name="Chen S.E."/>
            <person name="Zhou L.G."/>
            <person name="Ni X.B."/>
            <person name="Tian J.H."/>
            <person name="Sheng Y."/>
            <person name="Liu T."/>
            <person name="Pan Y.S."/>
            <person name="Xia L.Y."/>
            <person name="Li J."/>
            <person name="Zhao F."/>
            <person name="Cao W.C."/>
        </authorList>
    </citation>
    <scope>NUCLEOTIDE SEQUENCE</scope>
    <source>
        <strain evidence="1">Rmic-2018</strain>
    </source>
</reference>
<proteinExistence type="predicted"/>
<evidence type="ECO:0000313" key="1">
    <source>
        <dbReference type="EMBL" id="KAH8034756.1"/>
    </source>
</evidence>
<gene>
    <name evidence="1" type="ORF">HPB51_002170</name>
</gene>
<organism evidence="1 2">
    <name type="scientific">Rhipicephalus microplus</name>
    <name type="common">Cattle tick</name>
    <name type="synonym">Boophilus microplus</name>
    <dbReference type="NCBI Taxonomy" id="6941"/>
    <lineage>
        <taxon>Eukaryota</taxon>
        <taxon>Metazoa</taxon>
        <taxon>Ecdysozoa</taxon>
        <taxon>Arthropoda</taxon>
        <taxon>Chelicerata</taxon>
        <taxon>Arachnida</taxon>
        <taxon>Acari</taxon>
        <taxon>Parasitiformes</taxon>
        <taxon>Ixodida</taxon>
        <taxon>Ixodoidea</taxon>
        <taxon>Ixodidae</taxon>
        <taxon>Rhipicephalinae</taxon>
        <taxon>Rhipicephalus</taxon>
        <taxon>Boophilus</taxon>
    </lineage>
</organism>
<dbReference type="AlphaFoldDB" id="A0A9J6EKX0"/>
<name>A0A9J6EKX0_RHIMP</name>
<dbReference type="EMBL" id="JABSTU010000003">
    <property type="protein sequence ID" value="KAH8034756.1"/>
    <property type="molecule type" value="Genomic_DNA"/>
</dbReference>
<keyword evidence="2" id="KW-1185">Reference proteome</keyword>
<reference evidence="1" key="2">
    <citation type="submission" date="2021-09" db="EMBL/GenBank/DDBJ databases">
        <authorList>
            <person name="Jia N."/>
            <person name="Wang J."/>
            <person name="Shi W."/>
            <person name="Du L."/>
            <person name="Sun Y."/>
            <person name="Zhan W."/>
            <person name="Jiang J."/>
            <person name="Wang Q."/>
            <person name="Zhang B."/>
            <person name="Ji P."/>
            <person name="Sakyi L.B."/>
            <person name="Cui X."/>
            <person name="Yuan T."/>
            <person name="Jiang B."/>
            <person name="Yang W."/>
            <person name="Lam T.T.-Y."/>
            <person name="Chang Q."/>
            <person name="Ding S."/>
            <person name="Wang X."/>
            <person name="Zhu J."/>
            <person name="Ruan X."/>
            <person name="Zhao L."/>
            <person name="Wei J."/>
            <person name="Que T."/>
            <person name="Du C."/>
            <person name="Cheng J."/>
            <person name="Dai P."/>
            <person name="Han X."/>
            <person name="Huang E."/>
            <person name="Gao Y."/>
            <person name="Liu J."/>
            <person name="Shao H."/>
            <person name="Ye R."/>
            <person name="Li L."/>
            <person name="Wei W."/>
            <person name="Wang X."/>
            <person name="Wang C."/>
            <person name="Huo Q."/>
            <person name="Li W."/>
            <person name="Guo W."/>
            <person name="Chen H."/>
            <person name="Chen S."/>
            <person name="Zhou L."/>
            <person name="Zhou L."/>
            <person name="Ni X."/>
            <person name="Tian J."/>
            <person name="Zhou Y."/>
            <person name="Sheng Y."/>
            <person name="Liu T."/>
            <person name="Pan Y."/>
            <person name="Xia L."/>
            <person name="Li J."/>
            <person name="Zhao F."/>
            <person name="Cao W."/>
        </authorList>
    </citation>
    <scope>NUCLEOTIDE SEQUENCE</scope>
    <source>
        <strain evidence="1">Rmic-2018</strain>
        <tissue evidence="1">Larvae</tissue>
    </source>
</reference>
<accession>A0A9J6EKX0</accession>
<evidence type="ECO:0000313" key="2">
    <source>
        <dbReference type="Proteomes" id="UP000821866"/>
    </source>
</evidence>
<dbReference type="VEuPathDB" id="VectorBase:LOC119181747"/>